<gene>
    <name evidence="1" type="ORF">ABID08_006039</name>
</gene>
<evidence type="ECO:0008006" key="3">
    <source>
        <dbReference type="Google" id="ProtNLM"/>
    </source>
</evidence>
<comment type="caution">
    <text evidence="1">The sequence shown here is derived from an EMBL/GenBank/DDBJ whole genome shotgun (WGS) entry which is preliminary data.</text>
</comment>
<evidence type="ECO:0000313" key="2">
    <source>
        <dbReference type="Proteomes" id="UP001549077"/>
    </source>
</evidence>
<evidence type="ECO:0000313" key="1">
    <source>
        <dbReference type="EMBL" id="MET3758656.1"/>
    </source>
</evidence>
<reference evidence="1 2" key="1">
    <citation type="submission" date="2024-06" db="EMBL/GenBank/DDBJ databases">
        <title>Genomic Encyclopedia of Type Strains, Phase IV (KMG-IV): sequencing the most valuable type-strain genomes for metagenomic binning, comparative biology and taxonomic classification.</title>
        <authorList>
            <person name="Goeker M."/>
        </authorList>
    </citation>
    <scope>NUCLEOTIDE SEQUENCE [LARGE SCALE GENOMIC DNA]</scope>
    <source>
        <strain evidence="1 2">DSM 29288</strain>
    </source>
</reference>
<accession>A0ABV2MQC5</accession>
<organism evidence="1 2">
    <name type="scientific">Rhizobium binae</name>
    <dbReference type="NCBI Taxonomy" id="1138190"/>
    <lineage>
        <taxon>Bacteria</taxon>
        <taxon>Pseudomonadati</taxon>
        <taxon>Pseudomonadota</taxon>
        <taxon>Alphaproteobacteria</taxon>
        <taxon>Hyphomicrobiales</taxon>
        <taxon>Rhizobiaceae</taxon>
        <taxon>Rhizobium/Agrobacterium group</taxon>
        <taxon>Rhizobium</taxon>
    </lineage>
</organism>
<sequence length="63" mass="6888">MERSWMHGLEGRPHLGIDDGCPSAYEMAPSKGLHANQLCFDGTALPVYCHVNWASVVCLTGWA</sequence>
<proteinExistence type="predicted"/>
<dbReference type="Proteomes" id="UP001549077">
    <property type="component" value="Unassembled WGS sequence"/>
</dbReference>
<protein>
    <recommendedName>
        <fullName evidence="3">Transposase</fullName>
    </recommendedName>
</protein>
<name>A0ABV2MQC5_9HYPH</name>
<dbReference type="EMBL" id="JBEPMY010000033">
    <property type="protein sequence ID" value="MET3758656.1"/>
    <property type="molecule type" value="Genomic_DNA"/>
</dbReference>
<keyword evidence="2" id="KW-1185">Reference proteome</keyword>